<evidence type="ECO:0000313" key="3">
    <source>
        <dbReference type="Proteomes" id="UP000319212"/>
    </source>
</evidence>
<name>A0A502DDP8_9BURK</name>
<dbReference type="Gene3D" id="3.40.50.10610">
    <property type="entry name" value="ABC-type transport auxiliary lipoprotein component"/>
    <property type="match status" value="1"/>
</dbReference>
<gene>
    <name evidence="2" type="ORF">EAH82_19230</name>
</gene>
<organism evidence="2 3">
    <name type="scientific">Variovorax guangxiensis</name>
    <dbReference type="NCBI Taxonomy" id="1775474"/>
    <lineage>
        <taxon>Bacteria</taxon>
        <taxon>Pseudomonadati</taxon>
        <taxon>Pseudomonadota</taxon>
        <taxon>Betaproteobacteria</taxon>
        <taxon>Burkholderiales</taxon>
        <taxon>Comamonadaceae</taxon>
        <taxon>Variovorax</taxon>
    </lineage>
</organism>
<dbReference type="AlphaFoldDB" id="A0A502DDP8"/>
<reference evidence="2 3" key="1">
    <citation type="journal article" date="2019" name="Environ. Microbiol.">
        <title>Species interactions and distinct microbial communities in high Arctic permafrost affected cryosols are associated with the CH4 and CO2 gas fluxes.</title>
        <authorList>
            <person name="Altshuler I."/>
            <person name="Hamel J."/>
            <person name="Turney S."/>
            <person name="Magnuson E."/>
            <person name="Levesque R."/>
            <person name="Greer C."/>
            <person name="Whyte L.G."/>
        </authorList>
    </citation>
    <scope>NUCLEOTIDE SEQUENCE [LARGE SCALE GENOMIC DNA]</scope>
    <source>
        <strain evidence="2 3">S06.C</strain>
    </source>
</reference>
<accession>A0A502DDP8</accession>
<dbReference type="Proteomes" id="UP000319212">
    <property type="component" value="Unassembled WGS sequence"/>
</dbReference>
<dbReference type="EMBL" id="RCZI01000007">
    <property type="protein sequence ID" value="TPG23787.1"/>
    <property type="molecule type" value="Genomic_DNA"/>
</dbReference>
<sequence length="219" mass="23368">MNPTRSSLDVALAASALALTALLTGCGSLPDRPARATLYDFGPLLTAPAPAPVDAAPLPTLSLAEIEASARLEGTQILYRLSYADANELRPYGQSRWSVAPNQLVYQRLRDALAQRRTVLNREESATMARTAGRVPRTLRVSLDEFSHYFESPARSAGLVRLRATLIQSAAGGDSVLAQRSFMVQRPAPSTDAPGGVKALVAASDAAIAELVTWVDQVR</sequence>
<dbReference type="PROSITE" id="PS51257">
    <property type="entry name" value="PROKAR_LIPOPROTEIN"/>
    <property type="match status" value="1"/>
</dbReference>
<proteinExistence type="predicted"/>
<dbReference type="Pfam" id="PF03886">
    <property type="entry name" value="ABC_trans_aux"/>
    <property type="match status" value="1"/>
</dbReference>
<dbReference type="InterPro" id="IPR005586">
    <property type="entry name" value="ABC_trans_aux"/>
</dbReference>
<evidence type="ECO:0000313" key="2">
    <source>
        <dbReference type="EMBL" id="TPG23787.1"/>
    </source>
</evidence>
<dbReference type="OrthoDB" id="5568302at2"/>
<comment type="caution">
    <text evidence="2">The sequence shown here is derived from an EMBL/GenBank/DDBJ whole genome shotgun (WGS) entry which is preliminary data.</text>
</comment>
<evidence type="ECO:0000259" key="1">
    <source>
        <dbReference type="Pfam" id="PF03886"/>
    </source>
</evidence>
<protein>
    <recommendedName>
        <fullName evidence="1">ABC-type transport auxiliary lipoprotein component domain-containing protein</fullName>
    </recommendedName>
</protein>
<feature type="domain" description="ABC-type transport auxiliary lipoprotein component" evidence="1">
    <location>
        <begin position="46"/>
        <end position="212"/>
    </location>
</feature>
<dbReference type="SUPFAM" id="SSF159594">
    <property type="entry name" value="XCC0632-like"/>
    <property type="match status" value="1"/>
</dbReference>
<dbReference type="RefSeq" id="WP_140844776.1">
    <property type="nucleotide sequence ID" value="NZ_RCZI01000007.1"/>
</dbReference>